<accession>A0A2N0S9J6</accession>
<dbReference type="EMBL" id="LLXH01000134">
    <property type="protein sequence ID" value="PKC72236.1"/>
    <property type="molecule type" value="Genomic_DNA"/>
</dbReference>
<organism evidence="2 3">
    <name type="scientific">Rhizophagus irregularis</name>
    <dbReference type="NCBI Taxonomy" id="588596"/>
    <lineage>
        <taxon>Eukaryota</taxon>
        <taxon>Fungi</taxon>
        <taxon>Fungi incertae sedis</taxon>
        <taxon>Mucoromycota</taxon>
        <taxon>Glomeromycotina</taxon>
        <taxon>Glomeromycetes</taxon>
        <taxon>Glomerales</taxon>
        <taxon>Glomeraceae</taxon>
        <taxon>Rhizophagus</taxon>
    </lineage>
</organism>
<reference evidence="2 3" key="2">
    <citation type="submission" date="2017-10" db="EMBL/GenBank/DDBJ databases">
        <title>Genome analyses suggest a sexual origin of heterokaryosis in a supposedly ancient asexual fungus.</title>
        <authorList>
            <person name="Corradi N."/>
            <person name="Sedzielewska K."/>
            <person name="Noel J."/>
            <person name="Charron P."/>
            <person name="Farinelli L."/>
            <person name="Marton T."/>
            <person name="Kruger M."/>
            <person name="Pelin A."/>
            <person name="Brachmann A."/>
            <person name="Corradi N."/>
        </authorList>
    </citation>
    <scope>NUCLEOTIDE SEQUENCE [LARGE SCALE GENOMIC DNA]</scope>
    <source>
        <strain evidence="2 3">A1</strain>
    </source>
</reference>
<evidence type="ECO:0000313" key="3">
    <source>
        <dbReference type="Proteomes" id="UP000232688"/>
    </source>
</evidence>
<gene>
    <name evidence="2" type="ORF">RhiirA1_452600</name>
</gene>
<comment type="caution">
    <text evidence="2">The sequence shown here is derived from an EMBL/GenBank/DDBJ whole genome shotgun (WGS) entry which is preliminary data.</text>
</comment>
<evidence type="ECO:0000313" key="2">
    <source>
        <dbReference type="EMBL" id="PKC72236.1"/>
    </source>
</evidence>
<reference evidence="2 3" key="1">
    <citation type="submission" date="2017-10" db="EMBL/GenBank/DDBJ databases">
        <title>Extensive intraspecific genome diversity in a model arbuscular mycorrhizal fungus.</title>
        <authorList>
            <person name="Chen E.C.H."/>
            <person name="Morin E."/>
            <person name="Baudet D."/>
            <person name="Noel J."/>
            <person name="Ndikumana S."/>
            <person name="Charron P."/>
            <person name="St-Onge C."/>
            <person name="Giorgi J."/>
            <person name="Grigoriev I.V."/>
            <person name="Roux C."/>
            <person name="Martin F.M."/>
            <person name="Corradi N."/>
        </authorList>
    </citation>
    <scope>NUCLEOTIDE SEQUENCE [LARGE SCALE GENOMIC DNA]</scope>
    <source>
        <strain evidence="2 3">A1</strain>
    </source>
</reference>
<feature type="region of interest" description="Disordered" evidence="1">
    <location>
        <begin position="1"/>
        <end position="32"/>
    </location>
</feature>
<protein>
    <submittedName>
        <fullName evidence="2">Uncharacterized protein</fullName>
    </submittedName>
</protein>
<evidence type="ECO:0000256" key="1">
    <source>
        <dbReference type="SAM" id="MobiDB-lite"/>
    </source>
</evidence>
<dbReference type="VEuPathDB" id="FungiDB:RhiirA1_452600"/>
<dbReference type="AlphaFoldDB" id="A0A2N0S9J6"/>
<name>A0A2N0S9J6_9GLOM</name>
<feature type="compositionally biased region" description="Polar residues" evidence="1">
    <location>
        <begin position="7"/>
        <end position="28"/>
    </location>
</feature>
<proteinExistence type="predicted"/>
<dbReference type="VEuPathDB" id="FungiDB:RhiirFUN_022509"/>
<sequence length="84" mass="9835">MEHRTESNFSNSSMNDQLGASTTSSRSYLSKYIRGRRNRRELKRRMQVLDPFRYLQLPKLANGNLESDELFKYHSSGSSQFILT</sequence>
<dbReference type="Proteomes" id="UP000232688">
    <property type="component" value="Unassembled WGS sequence"/>
</dbReference>